<dbReference type="GO" id="GO:0016740">
    <property type="term" value="F:transferase activity"/>
    <property type="evidence" value="ECO:0007669"/>
    <property type="project" value="UniProtKB-KW"/>
</dbReference>
<feature type="domain" description="Phosphoribosyltransferase" evidence="2">
    <location>
        <begin position="110"/>
        <end position="164"/>
    </location>
</feature>
<dbReference type="PANTHER" id="PTHR47505">
    <property type="entry name" value="DNA UTILIZATION PROTEIN YHGH"/>
    <property type="match status" value="1"/>
</dbReference>
<dbReference type="PANTHER" id="PTHR47505:SF1">
    <property type="entry name" value="DNA UTILIZATION PROTEIN YHGH"/>
    <property type="match status" value="1"/>
</dbReference>
<protein>
    <submittedName>
        <fullName evidence="3">Phosphoribosyl transferase</fullName>
    </submittedName>
</protein>
<dbReference type="STRING" id="35756.GCA_001044155_00315"/>
<dbReference type="InterPro" id="IPR029057">
    <property type="entry name" value="PRTase-like"/>
</dbReference>
<dbReference type="InterPro" id="IPR000836">
    <property type="entry name" value="PRTase_dom"/>
</dbReference>
<evidence type="ECO:0000313" key="4">
    <source>
        <dbReference type="Proteomes" id="UP000254467"/>
    </source>
</evidence>
<evidence type="ECO:0000313" key="3">
    <source>
        <dbReference type="EMBL" id="STC69854.1"/>
    </source>
</evidence>
<keyword evidence="3" id="KW-0808">Transferase</keyword>
<organism evidence="3 4">
    <name type="scientific">Corynebacterium pilosum</name>
    <dbReference type="NCBI Taxonomy" id="35756"/>
    <lineage>
        <taxon>Bacteria</taxon>
        <taxon>Bacillati</taxon>
        <taxon>Actinomycetota</taxon>
        <taxon>Actinomycetes</taxon>
        <taxon>Mycobacteriales</taxon>
        <taxon>Corynebacteriaceae</taxon>
        <taxon>Corynebacterium</taxon>
    </lineage>
</organism>
<proteinExistence type="inferred from homology"/>
<evidence type="ECO:0000256" key="1">
    <source>
        <dbReference type="ARBA" id="ARBA00008007"/>
    </source>
</evidence>
<comment type="similarity">
    <text evidence="1">Belongs to the ComF/GntX family.</text>
</comment>
<dbReference type="InterPro" id="IPR051910">
    <property type="entry name" value="ComF/GntX_DNA_util-trans"/>
</dbReference>
<dbReference type="SUPFAM" id="SSF53271">
    <property type="entry name" value="PRTase-like"/>
    <property type="match status" value="1"/>
</dbReference>
<sequence>MPHASPHVPVFAMGTYSGAHRGVILAMKERNNLAVRRHVGAVLRAGLEYLEVRGEITPPVVLLPAPTRRSSARARGGDPVTAICAASGYPVVQAVRIDDATTDQAELTAAERRKNLAGRVRVGALPGGQVVLVDDVVTTGATLQATASALLSRGVNVVAAVVIAAA</sequence>
<accession>A0A376CN53</accession>
<dbReference type="EMBL" id="UFXQ01000001">
    <property type="protein sequence ID" value="STC69854.1"/>
    <property type="molecule type" value="Genomic_DNA"/>
</dbReference>
<dbReference type="Gene3D" id="3.40.50.2020">
    <property type="match status" value="1"/>
</dbReference>
<keyword evidence="4" id="KW-1185">Reference proteome</keyword>
<name>A0A376CN53_9CORY</name>
<dbReference type="Proteomes" id="UP000254467">
    <property type="component" value="Unassembled WGS sequence"/>
</dbReference>
<evidence type="ECO:0000259" key="2">
    <source>
        <dbReference type="Pfam" id="PF00156"/>
    </source>
</evidence>
<reference evidence="3 4" key="1">
    <citation type="submission" date="2018-06" db="EMBL/GenBank/DDBJ databases">
        <authorList>
            <consortium name="Pathogen Informatics"/>
            <person name="Doyle S."/>
        </authorList>
    </citation>
    <scope>NUCLEOTIDE SEQUENCE [LARGE SCALE GENOMIC DNA]</scope>
    <source>
        <strain evidence="3 4">NCTC11862</strain>
    </source>
</reference>
<dbReference type="Pfam" id="PF00156">
    <property type="entry name" value="Pribosyltran"/>
    <property type="match status" value="1"/>
</dbReference>
<gene>
    <name evidence="3" type="ORF">NCTC11862_01654</name>
</gene>
<dbReference type="AlphaFoldDB" id="A0A376CN53"/>